<sequence length="155" mass="18063">MIGDWANFYPSVQKQKNYIMKLKLKRMMLEMHFMKESNQDIQVTMTVGRGLKFNVFPVGRWGTRGGNAQTDRKQVFSIYEERIMRMSVYEIKAAIHTDSRHASQLRSVYSSRETAECGYVVFKWIDFVGSCKILLVLNHVSGDYESNVYELLSRA</sequence>
<organism evidence="1 2">
    <name type="scientific">Quercus suber</name>
    <name type="common">Cork oak</name>
    <dbReference type="NCBI Taxonomy" id="58331"/>
    <lineage>
        <taxon>Eukaryota</taxon>
        <taxon>Viridiplantae</taxon>
        <taxon>Streptophyta</taxon>
        <taxon>Embryophyta</taxon>
        <taxon>Tracheophyta</taxon>
        <taxon>Spermatophyta</taxon>
        <taxon>Magnoliopsida</taxon>
        <taxon>eudicotyledons</taxon>
        <taxon>Gunneridae</taxon>
        <taxon>Pentapetalae</taxon>
        <taxon>rosids</taxon>
        <taxon>fabids</taxon>
        <taxon>Fagales</taxon>
        <taxon>Fagaceae</taxon>
        <taxon>Quercus</taxon>
    </lineage>
</organism>
<reference evidence="1 2" key="1">
    <citation type="journal article" date="2018" name="Sci. Data">
        <title>The draft genome sequence of cork oak.</title>
        <authorList>
            <person name="Ramos A.M."/>
            <person name="Usie A."/>
            <person name="Barbosa P."/>
            <person name="Barros P.M."/>
            <person name="Capote T."/>
            <person name="Chaves I."/>
            <person name="Simoes F."/>
            <person name="Abreu I."/>
            <person name="Carrasquinho I."/>
            <person name="Faro C."/>
            <person name="Guimaraes J.B."/>
            <person name="Mendonca D."/>
            <person name="Nobrega F."/>
            <person name="Rodrigues L."/>
            <person name="Saibo N.J.M."/>
            <person name="Varela M.C."/>
            <person name="Egas C."/>
            <person name="Matos J."/>
            <person name="Miguel C.M."/>
            <person name="Oliveira M.M."/>
            <person name="Ricardo C.P."/>
            <person name="Goncalves S."/>
        </authorList>
    </citation>
    <scope>NUCLEOTIDE SEQUENCE [LARGE SCALE GENOMIC DNA]</scope>
    <source>
        <strain evidence="2">cv. HL8</strain>
    </source>
</reference>
<gene>
    <name evidence="1" type="ORF">CFP56_028947</name>
</gene>
<protein>
    <submittedName>
        <fullName evidence="1">Uncharacterized protein</fullName>
    </submittedName>
</protein>
<evidence type="ECO:0000313" key="2">
    <source>
        <dbReference type="Proteomes" id="UP000237347"/>
    </source>
</evidence>
<comment type="caution">
    <text evidence="1">The sequence shown here is derived from an EMBL/GenBank/DDBJ whole genome shotgun (WGS) entry which is preliminary data.</text>
</comment>
<dbReference type="Proteomes" id="UP000237347">
    <property type="component" value="Unassembled WGS sequence"/>
</dbReference>
<proteinExistence type="predicted"/>
<evidence type="ECO:0000313" key="1">
    <source>
        <dbReference type="EMBL" id="KAK7829682.1"/>
    </source>
</evidence>
<dbReference type="AlphaFoldDB" id="A0AAW0JRN9"/>
<name>A0AAW0JRN9_QUESU</name>
<dbReference type="PANTHER" id="PTHR47576:SF2">
    <property type="entry name" value="BRCT DOMAIN DNA REPAIR PROTEIN-RELATED"/>
    <property type="match status" value="1"/>
</dbReference>
<dbReference type="PANTHER" id="PTHR47576">
    <property type="entry name" value="BRCT DOMAIN DNA REPAIR PROTEIN-RELATED"/>
    <property type="match status" value="1"/>
</dbReference>
<dbReference type="EMBL" id="PKMF04000477">
    <property type="protein sequence ID" value="KAK7829682.1"/>
    <property type="molecule type" value="Genomic_DNA"/>
</dbReference>
<keyword evidence="2" id="KW-1185">Reference proteome</keyword>
<accession>A0AAW0JRN9</accession>